<evidence type="ECO:0000256" key="9">
    <source>
        <dbReference type="ARBA" id="ARBA00023136"/>
    </source>
</evidence>
<feature type="domain" description="Cadherin" evidence="15">
    <location>
        <begin position="360"/>
        <end position="457"/>
    </location>
</feature>
<dbReference type="SMART" id="SM00112">
    <property type="entry name" value="CA"/>
    <property type="match status" value="7"/>
</dbReference>
<dbReference type="FunFam" id="2.60.40.60:FF:000020">
    <property type="entry name" value="Dachsous cadherin-related 1b"/>
    <property type="match status" value="1"/>
</dbReference>
<feature type="region of interest" description="Disordered" evidence="12">
    <location>
        <begin position="890"/>
        <end position="944"/>
    </location>
</feature>
<dbReference type="CDD" id="cd11304">
    <property type="entry name" value="Cadherin_repeat"/>
    <property type="match status" value="7"/>
</dbReference>
<dbReference type="PROSITE" id="PS50268">
    <property type="entry name" value="CADHERIN_2"/>
    <property type="match status" value="7"/>
</dbReference>
<evidence type="ECO:0000259" key="15">
    <source>
        <dbReference type="PROSITE" id="PS50268"/>
    </source>
</evidence>
<evidence type="ECO:0000256" key="2">
    <source>
        <dbReference type="ARBA" id="ARBA00022475"/>
    </source>
</evidence>
<keyword evidence="3 13" id="KW-0812">Transmembrane</keyword>
<evidence type="ECO:0000313" key="16">
    <source>
        <dbReference type="EMBL" id="VDI48595.1"/>
    </source>
</evidence>
<feature type="domain" description="Cadherin" evidence="15">
    <location>
        <begin position="563"/>
        <end position="666"/>
    </location>
</feature>
<evidence type="ECO:0000256" key="1">
    <source>
        <dbReference type="ARBA" id="ARBA00004251"/>
    </source>
</evidence>
<keyword evidence="5" id="KW-0677">Repeat</keyword>
<keyword evidence="2" id="KW-1003">Cell membrane</keyword>
<evidence type="ECO:0000256" key="11">
    <source>
        <dbReference type="PROSITE-ProRule" id="PRU00043"/>
    </source>
</evidence>
<dbReference type="PRINTS" id="PR00205">
    <property type="entry name" value="CADHERIN"/>
</dbReference>
<dbReference type="InterPro" id="IPR050174">
    <property type="entry name" value="Protocadherin/Cadherin-CA"/>
</dbReference>
<feature type="chain" id="PRO_5032679444" evidence="14">
    <location>
        <begin position="20"/>
        <end position="1018"/>
    </location>
</feature>
<keyword evidence="6 11" id="KW-0106">Calcium</keyword>
<keyword evidence="10" id="KW-0325">Glycoprotein</keyword>
<evidence type="ECO:0000256" key="10">
    <source>
        <dbReference type="ARBA" id="ARBA00023180"/>
    </source>
</evidence>
<dbReference type="AlphaFoldDB" id="A0A8B6FE40"/>
<keyword evidence="9 13" id="KW-0472">Membrane</keyword>
<feature type="signal peptide" evidence="14">
    <location>
        <begin position="1"/>
        <end position="19"/>
    </location>
</feature>
<dbReference type="OrthoDB" id="6252479at2759"/>
<name>A0A8B6FE40_MYTGA</name>
<organism evidence="16 17">
    <name type="scientific">Mytilus galloprovincialis</name>
    <name type="common">Mediterranean mussel</name>
    <dbReference type="NCBI Taxonomy" id="29158"/>
    <lineage>
        <taxon>Eukaryota</taxon>
        <taxon>Metazoa</taxon>
        <taxon>Spiralia</taxon>
        <taxon>Lophotrochozoa</taxon>
        <taxon>Mollusca</taxon>
        <taxon>Bivalvia</taxon>
        <taxon>Autobranchia</taxon>
        <taxon>Pteriomorphia</taxon>
        <taxon>Mytilida</taxon>
        <taxon>Mytiloidea</taxon>
        <taxon>Mytilidae</taxon>
        <taxon>Mytilinae</taxon>
        <taxon>Mytilus</taxon>
    </lineage>
</organism>
<feature type="domain" description="Cadherin" evidence="15">
    <location>
        <begin position="134"/>
        <end position="244"/>
    </location>
</feature>
<evidence type="ECO:0000256" key="12">
    <source>
        <dbReference type="SAM" id="MobiDB-lite"/>
    </source>
</evidence>
<evidence type="ECO:0000256" key="4">
    <source>
        <dbReference type="ARBA" id="ARBA00022729"/>
    </source>
</evidence>
<evidence type="ECO:0000256" key="8">
    <source>
        <dbReference type="ARBA" id="ARBA00022989"/>
    </source>
</evidence>
<dbReference type="Pfam" id="PF08266">
    <property type="entry name" value="Cadherin_2"/>
    <property type="match status" value="1"/>
</dbReference>
<protein>
    <submittedName>
        <fullName evidence="16">Blast:Protocadherin-9</fullName>
    </submittedName>
</protein>
<proteinExistence type="predicted"/>
<dbReference type="Proteomes" id="UP000596742">
    <property type="component" value="Unassembled WGS sequence"/>
</dbReference>
<feature type="domain" description="Cadherin" evidence="15">
    <location>
        <begin position="245"/>
        <end position="349"/>
    </location>
</feature>
<dbReference type="SUPFAM" id="SSF49313">
    <property type="entry name" value="Cadherin-like"/>
    <property type="match status" value="7"/>
</dbReference>
<dbReference type="Gene3D" id="2.60.40.60">
    <property type="entry name" value="Cadherins"/>
    <property type="match status" value="7"/>
</dbReference>
<dbReference type="FunFam" id="2.60.40.60:FF:000007">
    <property type="entry name" value="Protocadherin alpha 2"/>
    <property type="match status" value="1"/>
</dbReference>
<gene>
    <name evidence="16" type="ORF">MGAL_10B094532</name>
</gene>
<feature type="domain" description="Cadherin" evidence="15">
    <location>
        <begin position="458"/>
        <end position="562"/>
    </location>
</feature>
<evidence type="ECO:0000256" key="5">
    <source>
        <dbReference type="ARBA" id="ARBA00022737"/>
    </source>
</evidence>
<keyword evidence="4 14" id="KW-0732">Signal</keyword>
<dbReference type="FunFam" id="2.60.40.60:FF:000104">
    <property type="entry name" value="cadherin-23 isoform X1"/>
    <property type="match status" value="1"/>
</dbReference>
<dbReference type="PANTHER" id="PTHR24028:SF146">
    <property type="entry name" value="CADHERIN 96CB, ISOFORM D-RELATED"/>
    <property type="match status" value="1"/>
</dbReference>
<dbReference type="InterPro" id="IPR020894">
    <property type="entry name" value="Cadherin_CS"/>
</dbReference>
<evidence type="ECO:0000256" key="7">
    <source>
        <dbReference type="ARBA" id="ARBA00022889"/>
    </source>
</evidence>
<feature type="domain" description="Cadherin" evidence="15">
    <location>
        <begin position="670"/>
        <end position="764"/>
    </location>
</feature>
<dbReference type="PROSITE" id="PS00232">
    <property type="entry name" value="CADHERIN_1"/>
    <property type="match status" value="4"/>
</dbReference>
<evidence type="ECO:0000256" key="6">
    <source>
        <dbReference type="ARBA" id="ARBA00022837"/>
    </source>
</evidence>
<comment type="subcellular location">
    <subcellularLocation>
        <location evidence="1">Cell membrane</location>
        <topology evidence="1">Single-pass type I membrane protein</topology>
    </subcellularLocation>
</comment>
<feature type="compositionally biased region" description="Polar residues" evidence="12">
    <location>
        <begin position="895"/>
        <end position="906"/>
    </location>
</feature>
<sequence>MKHFWTVWMLLMNIALSISDVVYHVPEEQSAGIFIGNIAFDSSLNVNMSDEDFRTLRYSFLTGDSLVRSMFTLNQSTGNLYTTDKIDRETVCQYLESCLFSFQTAAQSTIKSFFKKITVNIFIDDINDHSPLFDSPKIDLEISESVLVGTAFNINGARDLDTSPSYSLQKHILEPDNFPFSLTSIKNLDGTSVVRLVVGGPLDREIRNSYQLKIIAQDGGLPIRSAELRVNVSILDENDNAPMLSNSIYNVTVKEGVSPGYVVLKLQAYDLDLGRNAEVRYVLSPVQSDTIKSLFSVNATSGELYVLSSLSHGTYKIIVEVSDMGVQPLTTQAHVFVTIEDTGNNPPKIHVNLLSAGDVASISEGATMGQAVAHIVVEDHDSGNNGIVACLLNTKYFALQGLDINEFKVIVVEPLDRETSSSHLITVTCRDAGYPPLSFSRAFLVEILDVNDNPPIFSMNVYSASIAENNAVGDSLIQVVANDADFDKNSHVRYMIPQINSSLVQIESETGLVRTNAVLDRELMPNGFTFSVIAFDGGSPALYGTATVSVKINDVNDHTPEFAENLFIFIVEENVKLGSRIGSLTAFDRDEGDNGKVVFSSGSDTISSPFVLYSDGKIKTAKPIDREVTKSYNFTVTASDLGSPARSSTARINIFIADQNDNSPIILFPTTNNKTVRIPKTTLPGTVVSRIRAVDPDEGMNGSLEYLIDSRNDSGVFLIYPQLGDIVLQKSVGHLSGKKFILSLIISDRGIPKMSSYGNLEIIIGKEETSGLQTNIVIVVALVGATVITSACIVVAICIVRRLDFHRRNSKNKQIAQVSNSTNSNNVLINDNGATDDQNLENERKKKEVTFAFHVIDNPQNQMRFETRTNINGPVGTYGDPLNQKILRHQEDNNSETSGETNTSDSGRGLSDDEINLQKGKDRRRQTSNIHLHPNLKSSHPFFHDGRVPISPIDHPKRLKFSFDPNATPSPNKEMEIIGNTFYYHPKSPSFEEDSGSTSGIHTIDEDVHSVHFANNVV</sequence>
<dbReference type="GO" id="GO:0005886">
    <property type="term" value="C:plasma membrane"/>
    <property type="evidence" value="ECO:0007669"/>
    <property type="project" value="UniProtKB-SubCell"/>
</dbReference>
<dbReference type="GO" id="GO:0007156">
    <property type="term" value="P:homophilic cell adhesion via plasma membrane adhesion molecules"/>
    <property type="evidence" value="ECO:0007669"/>
    <property type="project" value="InterPro"/>
</dbReference>
<dbReference type="GO" id="GO:0005509">
    <property type="term" value="F:calcium ion binding"/>
    <property type="evidence" value="ECO:0007669"/>
    <property type="project" value="UniProtKB-UniRule"/>
</dbReference>
<dbReference type="InterPro" id="IPR013164">
    <property type="entry name" value="Cadherin_N"/>
</dbReference>
<dbReference type="InterPro" id="IPR002126">
    <property type="entry name" value="Cadherin-like_dom"/>
</dbReference>
<dbReference type="InterPro" id="IPR015919">
    <property type="entry name" value="Cadherin-like_sf"/>
</dbReference>
<reference evidence="16" key="1">
    <citation type="submission" date="2018-11" db="EMBL/GenBank/DDBJ databases">
        <authorList>
            <person name="Alioto T."/>
            <person name="Alioto T."/>
        </authorList>
    </citation>
    <scope>NUCLEOTIDE SEQUENCE</scope>
</reference>
<keyword evidence="17" id="KW-1185">Reference proteome</keyword>
<evidence type="ECO:0000256" key="13">
    <source>
        <dbReference type="SAM" id="Phobius"/>
    </source>
</evidence>
<dbReference type="Pfam" id="PF00028">
    <property type="entry name" value="Cadherin"/>
    <property type="match status" value="6"/>
</dbReference>
<dbReference type="PANTHER" id="PTHR24028">
    <property type="entry name" value="CADHERIN-87A"/>
    <property type="match status" value="1"/>
</dbReference>
<accession>A0A8B6FE40</accession>
<evidence type="ECO:0000256" key="14">
    <source>
        <dbReference type="SAM" id="SignalP"/>
    </source>
</evidence>
<evidence type="ECO:0000313" key="17">
    <source>
        <dbReference type="Proteomes" id="UP000596742"/>
    </source>
</evidence>
<dbReference type="EMBL" id="UYJE01006747">
    <property type="protein sequence ID" value="VDI48595.1"/>
    <property type="molecule type" value="Genomic_DNA"/>
</dbReference>
<comment type="caution">
    <text evidence="16">The sequence shown here is derived from an EMBL/GenBank/DDBJ whole genome shotgun (WGS) entry which is preliminary data.</text>
</comment>
<keyword evidence="7" id="KW-0130">Cell adhesion</keyword>
<feature type="domain" description="Cadherin" evidence="15">
    <location>
        <begin position="25"/>
        <end position="133"/>
    </location>
</feature>
<feature type="transmembrane region" description="Helical" evidence="13">
    <location>
        <begin position="776"/>
        <end position="800"/>
    </location>
</feature>
<keyword evidence="8 13" id="KW-1133">Transmembrane helix</keyword>
<evidence type="ECO:0000256" key="3">
    <source>
        <dbReference type="ARBA" id="ARBA00022692"/>
    </source>
</evidence>
<dbReference type="FunFam" id="2.60.40.60:FF:000092">
    <property type="entry name" value="Protocadherin 8"/>
    <property type="match status" value="1"/>
</dbReference>